<dbReference type="EMBL" id="FQ790321">
    <property type="protein sequence ID" value="CCD49898.1"/>
    <property type="molecule type" value="Genomic_DNA"/>
</dbReference>
<dbReference type="HOGENOM" id="CLU_2978868_0_0_1"/>
<dbReference type="Proteomes" id="UP000008177">
    <property type="component" value="Unplaced contigs"/>
</dbReference>
<sequence>MYDVSVMYEYMTSRTALDTRLRSHRSYAESPPPLTILNDARFRLVRTAVRADNGENGW</sequence>
<proteinExistence type="predicted"/>
<evidence type="ECO:0000313" key="1">
    <source>
        <dbReference type="EMBL" id="CCD49898.1"/>
    </source>
</evidence>
<dbReference type="InParanoid" id="G2YDQ0"/>
<organism evidence="1 2">
    <name type="scientific">Botryotinia fuckeliana (strain T4)</name>
    <name type="common">Noble rot fungus</name>
    <name type="synonym">Botrytis cinerea</name>
    <dbReference type="NCBI Taxonomy" id="999810"/>
    <lineage>
        <taxon>Eukaryota</taxon>
        <taxon>Fungi</taxon>
        <taxon>Dikarya</taxon>
        <taxon>Ascomycota</taxon>
        <taxon>Pezizomycotina</taxon>
        <taxon>Leotiomycetes</taxon>
        <taxon>Helotiales</taxon>
        <taxon>Sclerotiniaceae</taxon>
        <taxon>Botrytis</taxon>
    </lineage>
</organism>
<name>G2YDQ0_BOTF4</name>
<reference evidence="2" key="1">
    <citation type="journal article" date="2011" name="PLoS Genet.">
        <title>Genomic analysis of the necrotrophic fungal pathogens Sclerotinia sclerotiorum and Botrytis cinerea.</title>
        <authorList>
            <person name="Amselem J."/>
            <person name="Cuomo C.A."/>
            <person name="van Kan J.A."/>
            <person name="Viaud M."/>
            <person name="Benito E.P."/>
            <person name="Couloux A."/>
            <person name="Coutinho P.M."/>
            <person name="de Vries R.P."/>
            <person name="Dyer P.S."/>
            <person name="Fillinger S."/>
            <person name="Fournier E."/>
            <person name="Gout L."/>
            <person name="Hahn M."/>
            <person name="Kohn L."/>
            <person name="Lapalu N."/>
            <person name="Plummer K.M."/>
            <person name="Pradier J.M."/>
            <person name="Quevillon E."/>
            <person name="Sharon A."/>
            <person name="Simon A."/>
            <person name="ten Have A."/>
            <person name="Tudzynski B."/>
            <person name="Tudzynski P."/>
            <person name="Wincker P."/>
            <person name="Andrew M."/>
            <person name="Anthouard V."/>
            <person name="Beever R.E."/>
            <person name="Beffa R."/>
            <person name="Benoit I."/>
            <person name="Bouzid O."/>
            <person name="Brault B."/>
            <person name="Chen Z."/>
            <person name="Choquer M."/>
            <person name="Collemare J."/>
            <person name="Cotton P."/>
            <person name="Danchin E.G."/>
            <person name="Da Silva C."/>
            <person name="Gautier A."/>
            <person name="Giraud C."/>
            <person name="Giraud T."/>
            <person name="Gonzalez C."/>
            <person name="Grossetete S."/>
            <person name="Guldener U."/>
            <person name="Henrissat B."/>
            <person name="Howlett B.J."/>
            <person name="Kodira C."/>
            <person name="Kretschmer M."/>
            <person name="Lappartient A."/>
            <person name="Leroch M."/>
            <person name="Levis C."/>
            <person name="Mauceli E."/>
            <person name="Neuveglise C."/>
            <person name="Oeser B."/>
            <person name="Pearson M."/>
            <person name="Poulain J."/>
            <person name="Poussereau N."/>
            <person name="Quesneville H."/>
            <person name="Rascle C."/>
            <person name="Schumacher J."/>
            <person name="Segurens B."/>
            <person name="Sexton A."/>
            <person name="Silva E."/>
            <person name="Sirven C."/>
            <person name="Soanes D.M."/>
            <person name="Talbot N.J."/>
            <person name="Templeton M."/>
            <person name="Yandava C."/>
            <person name="Yarden O."/>
            <person name="Zeng Q."/>
            <person name="Rollins J.A."/>
            <person name="Lebrun M.H."/>
            <person name="Dickman M."/>
        </authorList>
    </citation>
    <scope>NUCLEOTIDE SEQUENCE [LARGE SCALE GENOMIC DNA]</scope>
    <source>
        <strain evidence="2">T4</strain>
    </source>
</reference>
<gene>
    <name evidence="1" type="ORF">BofuT4_P096060.1</name>
</gene>
<protein>
    <submittedName>
        <fullName evidence="1">Uncharacterized protein</fullName>
    </submittedName>
</protein>
<accession>G2YDQ0</accession>
<evidence type="ECO:0000313" key="2">
    <source>
        <dbReference type="Proteomes" id="UP000008177"/>
    </source>
</evidence>
<dbReference type="AlphaFoldDB" id="G2YDQ0"/>